<dbReference type="Proteomes" id="UP001060215">
    <property type="component" value="Chromosome 6"/>
</dbReference>
<comment type="caution">
    <text evidence="1">The sequence shown here is derived from an EMBL/GenBank/DDBJ whole genome shotgun (WGS) entry which is preliminary data.</text>
</comment>
<organism evidence="1 2">
    <name type="scientific">Camellia lanceoleosa</name>
    <dbReference type="NCBI Taxonomy" id="1840588"/>
    <lineage>
        <taxon>Eukaryota</taxon>
        <taxon>Viridiplantae</taxon>
        <taxon>Streptophyta</taxon>
        <taxon>Embryophyta</taxon>
        <taxon>Tracheophyta</taxon>
        <taxon>Spermatophyta</taxon>
        <taxon>Magnoliopsida</taxon>
        <taxon>eudicotyledons</taxon>
        <taxon>Gunneridae</taxon>
        <taxon>Pentapetalae</taxon>
        <taxon>asterids</taxon>
        <taxon>Ericales</taxon>
        <taxon>Theaceae</taxon>
        <taxon>Camellia</taxon>
    </lineage>
</organism>
<name>A0ACC0IFB5_9ERIC</name>
<accession>A0ACC0IFB5</accession>
<protein>
    <submittedName>
        <fullName evidence="1">Uncharacterized protein</fullName>
    </submittedName>
</protein>
<gene>
    <name evidence="1" type="ORF">LOK49_LG03G00466</name>
</gene>
<dbReference type="EMBL" id="CM045763">
    <property type="protein sequence ID" value="KAI8022401.1"/>
    <property type="molecule type" value="Genomic_DNA"/>
</dbReference>
<evidence type="ECO:0000313" key="1">
    <source>
        <dbReference type="EMBL" id="KAI8022401.1"/>
    </source>
</evidence>
<proteinExistence type="predicted"/>
<reference evidence="1 2" key="1">
    <citation type="journal article" date="2022" name="Plant J.">
        <title>Chromosome-level genome of Camellia lanceoleosa provides a valuable resource for understanding genome evolution and self-incompatibility.</title>
        <authorList>
            <person name="Gong W."/>
            <person name="Xiao S."/>
            <person name="Wang L."/>
            <person name="Liao Z."/>
            <person name="Chang Y."/>
            <person name="Mo W."/>
            <person name="Hu G."/>
            <person name="Li W."/>
            <person name="Zhao G."/>
            <person name="Zhu H."/>
            <person name="Hu X."/>
            <person name="Ji K."/>
            <person name="Xiang X."/>
            <person name="Song Q."/>
            <person name="Yuan D."/>
            <person name="Jin S."/>
            <person name="Zhang L."/>
        </authorList>
    </citation>
    <scope>NUCLEOTIDE SEQUENCE [LARGE SCALE GENOMIC DNA]</scope>
    <source>
        <strain evidence="1">SQ_2022a</strain>
    </source>
</reference>
<sequence>MAGNALLHHLLVILLSLSLLMSLNAAVTTTPRASHLLHQSQDFLASENTNQMNREEIVEEDKTSRMDLEVHDYNPGANTHHTPKLPPGMF</sequence>
<keyword evidence="2" id="KW-1185">Reference proteome</keyword>
<evidence type="ECO:0000313" key="2">
    <source>
        <dbReference type="Proteomes" id="UP001060215"/>
    </source>
</evidence>